<dbReference type="FunFam" id="2.10.25.10:FF:000031">
    <property type="entry name" value="neurogenic locus notch homolog protein 3"/>
    <property type="match status" value="1"/>
</dbReference>
<dbReference type="EMBL" id="JH432109">
    <property type="status" value="NOT_ANNOTATED_CDS"/>
    <property type="molecule type" value="Genomic_DNA"/>
</dbReference>
<keyword evidence="1 6" id="KW-0245">EGF-like domain</keyword>
<protein>
    <recommendedName>
        <fullName evidence="7">EGF-like domain-containing protein</fullName>
    </recommendedName>
</protein>
<dbReference type="GO" id="GO:0005112">
    <property type="term" value="F:Notch binding"/>
    <property type="evidence" value="ECO:0007669"/>
    <property type="project" value="TreeGrafter"/>
</dbReference>
<dbReference type="EnsemblMetazoa" id="SMAR011955-RA">
    <property type="protein sequence ID" value="SMAR011955-PA"/>
    <property type="gene ID" value="SMAR011955"/>
</dbReference>
<reference evidence="9" key="1">
    <citation type="submission" date="2011-05" db="EMBL/GenBank/DDBJ databases">
        <authorList>
            <person name="Richards S.R."/>
            <person name="Qu J."/>
            <person name="Jiang H."/>
            <person name="Jhangiani S.N."/>
            <person name="Agravi P."/>
            <person name="Goodspeed R."/>
            <person name="Gross S."/>
            <person name="Mandapat C."/>
            <person name="Jackson L."/>
            <person name="Mathew T."/>
            <person name="Pu L."/>
            <person name="Thornton R."/>
            <person name="Saada N."/>
            <person name="Wilczek-Boney K.B."/>
            <person name="Lee S."/>
            <person name="Kovar C."/>
            <person name="Wu Y."/>
            <person name="Scherer S.E."/>
            <person name="Worley K.C."/>
            <person name="Muzny D.M."/>
            <person name="Gibbs R."/>
        </authorList>
    </citation>
    <scope>NUCLEOTIDE SEQUENCE</scope>
    <source>
        <strain evidence="9">Brora</strain>
    </source>
</reference>
<dbReference type="GO" id="GO:0007219">
    <property type="term" value="P:Notch signaling pathway"/>
    <property type="evidence" value="ECO:0007669"/>
    <property type="project" value="TreeGrafter"/>
</dbReference>
<feature type="domain" description="EGF-like" evidence="7">
    <location>
        <begin position="58"/>
        <end position="94"/>
    </location>
</feature>
<keyword evidence="9" id="KW-1185">Reference proteome</keyword>
<keyword evidence="2" id="KW-0732">Signal</keyword>
<keyword evidence="4 6" id="KW-1015">Disulfide bond</keyword>
<dbReference type="PROSITE" id="PS00022">
    <property type="entry name" value="EGF_1"/>
    <property type="match status" value="2"/>
</dbReference>
<evidence type="ECO:0000256" key="4">
    <source>
        <dbReference type="ARBA" id="ARBA00023157"/>
    </source>
</evidence>
<feature type="disulfide bond" evidence="6">
    <location>
        <begin position="84"/>
        <end position="93"/>
    </location>
</feature>
<dbReference type="Proteomes" id="UP000014500">
    <property type="component" value="Unassembled WGS sequence"/>
</dbReference>
<evidence type="ECO:0000259" key="7">
    <source>
        <dbReference type="PROSITE" id="PS50026"/>
    </source>
</evidence>
<dbReference type="PANTHER" id="PTHR12916">
    <property type="entry name" value="CYTOCHROME C OXIDASE POLYPEPTIDE VIC-2"/>
    <property type="match status" value="1"/>
</dbReference>
<feature type="domain" description="EGF-like" evidence="7">
    <location>
        <begin position="19"/>
        <end position="56"/>
    </location>
</feature>
<evidence type="ECO:0000256" key="1">
    <source>
        <dbReference type="ARBA" id="ARBA00022536"/>
    </source>
</evidence>
<evidence type="ECO:0000256" key="2">
    <source>
        <dbReference type="ARBA" id="ARBA00022729"/>
    </source>
</evidence>
<dbReference type="PROSITE" id="PS50026">
    <property type="entry name" value="EGF_3"/>
    <property type="match status" value="2"/>
</dbReference>
<keyword evidence="3" id="KW-0677">Repeat</keyword>
<dbReference type="CDD" id="cd00054">
    <property type="entry name" value="EGF_CA"/>
    <property type="match status" value="2"/>
</dbReference>
<proteinExistence type="predicted"/>
<dbReference type="Gene3D" id="2.10.25.10">
    <property type="entry name" value="Laminin"/>
    <property type="match status" value="2"/>
</dbReference>
<dbReference type="InterPro" id="IPR000742">
    <property type="entry name" value="EGF"/>
</dbReference>
<feature type="disulfide bond" evidence="6">
    <location>
        <begin position="46"/>
        <end position="55"/>
    </location>
</feature>
<organism evidence="8 9">
    <name type="scientific">Strigamia maritima</name>
    <name type="common">European centipede</name>
    <name type="synonym">Geophilus maritimus</name>
    <dbReference type="NCBI Taxonomy" id="126957"/>
    <lineage>
        <taxon>Eukaryota</taxon>
        <taxon>Metazoa</taxon>
        <taxon>Ecdysozoa</taxon>
        <taxon>Arthropoda</taxon>
        <taxon>Myriapoda</taxon>
        <taxon>Chilopoda</taxon>
        <taxon>Pleurostigmophora</taxon>
        <taxon>Geophilomorpha</taxon>
        <taxon>Linotaeniidae</taxon>
        <taxon>Strigamia</taxon>
    </lineage>
</organism>
<evidence type="ECO:0000256" key="6">
    <source>
        <dbReference type="PROSITE-ProRule" id="PRU00076"/>
    </source>
</evidence>
<sequence>MTRLCAVAGRDSERFCGVKKKYCNISNPCLHGGTCVQTAKSFQCICNAGYSGIKCEKNIDDCRSQPCQNHDICTGEINNFSCSCRPGSEGKMCQTKAIRLAESLTAFLITRHPIFNYRDNLAFVLTVTWLTHPYGSRNQWWRCRASRLENWLLSVTLLMAYNNNCARRGRGQNQNQNNYYAFQRVRRSDAIDSHTPLNPPTPKIESKDH</sequence>
<dbReference type="PANTHER" id="PTHR12916:SF4">
    <property type="entry name" value="UNINFLATABLE, ISOFORM C"/>
    <property type="match status" value="1"/>
</dbReference>
<evidence type="ECO:0000313" key="9">
    <source>
        <dbReference type="Proteomes" id="UP000014500"/>
    </source>
</evidence>
<dbReference type="HOGENOM" id="CLU_1316899_0_0_1"/>
<evidence type="ECO:0000256" key="5">
    <source>
        <dbReference type="ARBA" id="ARBA00023180"/>
    </source>
</evidence>
<name>T1JDS0_STRMM</name>
<dbReference type="SMART" id="SM00179">
    <property type="entry name" value="EGF_CA"/>
    <property type="match status" value="2"/>
</dbReference>
<dbReference type="STRING" id="126957.T1JDS0"/>
<dbReference type="Pfam" id="PF00008">
    <property type="entry name" value="EGF"/>
    <property type="match status" value="1"/>
</dbReference>
<reference evidence="8" key="2">
    <citation type="submission" date="2015-02" db="UniProtKB">
        <authorList>
            <consortium name="EnsemblMetazoa"/>
        </authorList>
    </citation>
    <scope>IDENTIFICATION</scope>
</reference>
<dbReference type="PROSITE" id="PS01186">
    <property type="entry name" value="EGF_2"/>
    <property type="match status" value="1"/>
</dbReference>
<dbReference type="FunFam" id="2.10.25.10:FF:000434">
    <property type="entry name" value="Predicted protein"/>
    <property type="match status" value="1"/>
</dbReference>
<dbReference type="InterPro" id="IPR001881">
    <property type="entry name" value="EGF-like_Ca-bd_dom"/>
</dbReference>
<evidence type="ECO:0000313" key="8">
    <source>
        <dbReference type="EnsemblMetazoa" id="SMAR011955-PA"/>
    </source>
</evidence>
<dbReference type="GO" id="GO:0005509">
    <property type="term" value="F:calcium ion binding"/>
    <property type="evidence" value="ECO:0007669"/>
    <property type="project" value="InterPro"/>
</dbReference>
<dbReference type="AlphaFoldDB" id="T1JDS0"/>
<comment type="caution">
    <text evidence="6">Lacks conserved residue(s) required for the propagation of feature annotation.</text>
</comment>
<dbReference type="SUPFAM" id="SSF57196">
    <property type="entry name" value="EGF/Laminin"/>
    <property type="match status" value="2"/>
</dbReference>
<keyword evidence="5" id="KW-0325">Glycoprotein</keyword>
<dbReference type="SMART" id="SM00181">
    <property type="entry name" value="EGF"/>
    <property type="match status" value="2"/>
</dbReference>
<evidence type="ECO:0000256" key="3">
    <source>
        <dbReference type="ARBA" id="ARBA00022737"/>
    </source>
</evidence>
<dbReference type="PhylomeDB" id="T1JDS0"/>
<accession>T1JDS0</accession>